<dbReference type="GO" id="GO:0016020">
    <property type="term" value="C:membrane"/>
    <property type="evidence" value="ECO:0007669"/>
    <property type="project" value="UniProtKB-SubCell"/>
</dbReference>
<feature type="transmembrane region" description="Helical" evidence="9">
    <location>
        <begin position="599"/>
        <end position="617"/>
    </location>
</feature>
<keyword evidence="8 9" id="KW-0472">Membrane</keyword>
<dbReference type="EMBL" id="OU503048">
    <property type="protein sequence ID" value="CAI9775083.1"/>
    <property type="molecule type" value="Genomic_DNA"/>
</dbReference>
<dbReference type="InterPro" id="IPR004813">
    <property type="entry name" value="OPT"/>
</dbReference>
<dbReference type="GO" id="GO:0035673">
    <property type="term" value="F:oligopeptide transmembrane transporter activity"/>
    <property type="evidence" value="ECO:0007669"/>
    <property type="project" value="InterPro"/>
</dbReference>
<dbReference type="Proteomes" id="UP000834106">
    <property type="component" value="Chromosome 13"/>
</dbReference>
<feature type="transmembrane region" description="Helical" evidence="9">
    <location>
        <begin position="282"/>
        <end position="305"/>
    </location>
</feature>
<feature type="transmembrane region" description="Helical" evidence="9">
    <location>
        <begin position="116"/>
        <end position="142"/>
    </location>
</feature>
<dbReference type="GO" id="GO:0015031">
    <property type="term" value="P:protein transport"/>
    <property type="evidence" value="ECO:0007669"/>
    <property type="project" value="UniProtKB-KW"/>
</dbReference>
<keyword evidence="5" id="KW-0571">Peptide transport</keyword>
<reference evidence="10" key="1">
    <citation type="submission" date="2023-05" db="EMBL/GenBank/DDBJ databases">
        <authorList>
            <person name="Huff M."/>
        </authorList>
    </citation>
    <scope>NUCLEOTIDE SEQUENCE</scope>
</reference>
<organism evidence="10 11">
    <name type="scientific">Fraxinus pennsylvanica</name>
    <dbReference type="NCBI Taxonomy" id="56036"/>
    <lineage>
        <taxon>Eukaryota</taxon>
        <taxon>Viridiplantae</taxon>
        <taxon>Streptophyta</taxon>
        <taxon>Embryophyta</taxon>
        <taxon>Tracheophyta</taxon>
        <taxon>Spermatophyta</taxon>
        <taxon>Magnoliopsida</taxon>
        <taxon>eudicotyledons</taxon>
        <taxon>Gunneridae</taxon>
        <taxon>Pentapetalae</taxon>
        <taxon>asterids</taxon>
        <taxon>lamiids</taxon>
        <taxon>Lamiales</taxon>
        <taxon>Oleaceae</taxon>
        <taxon>Oleeae</taxon>
        <taxon>Fraxinus</taxon>
    </lineage>
</organism>
<keyword evidence="3" id="KW-0813">Transport</keyword>
<feature type="transmembrane region" description="Helical" evidence="9">
    <location>
        <begin position="210"/>
        <end position="243"/>
    </location>
</feature>
<evidence type="ECO:0008006" key="12">
    <source>
        <dbReference type="Google" id="ProtNLM"/>
    </source>
</evidence>
<evidence type="ECO:0000256" key="1">
    <source>
        <dbReference type="ARBA" id="ARBA00004141"/>
    </source>
</evidence>
<feature type="transmembrane region" description="Helical" evidence="9">
    <location>
        <begin position="148"/>
        <end position="169"/>
    </location>
</feature>
<evidence type="ECO:0000313" key="10">
    <source>
        <dbReference type="EMBL" id="CAI9775083.1"/>
    </source>
</evidence>
<feature type="transmembrane region" description="Helical" evidence="9">
    <location>
        <begin position="413"/>
        <end position="434"/>
    </location>
</feature>
<feature type="transmembrane region" description="Helical" evidence="9">
    <location>
        <begin position="440"/>
        <end position="462"/>
    </location>
</feature>
<name>A0AAD1ZT66_9LAMI</name>
<keyword evidence="4 9" id="KW-0812">Transmembrane</keyword>
<evidence type="ECO:0000313" key="11">
    <source>
        <dbReference type="Proteomes" id="UP000834106"/>
    </source>
</evidence>
<evidence type="ECO:0000256" key="6">
    <source>
        <dbReference type="ARBA" id="ARBA00022927"/>
    </source>
</evidence>
<feature type="transmembrane region" description="Helical" evidence="9">
    <location>
        <begin position="357"/>
        <end position="379"/>
    </location>
</feature>
<feature type="transmembrane region" description="Helical" evidence="9">
    <location>
        <begin position="526"/>
        <end position="548"/>
    </location>
</feature>
<keyword evidence="11" id="KW-1185">Reference proteome</keyword>
<keyword evidence="7 9" id="KW-1133">Transmembrane helix</keyword>
<proteinExistence type="inferred from homology"/>
<evidence type="ECO:0000256" key="4">
    <source>
        <dbReference type="ARBA" id="ARBA00022692"/>
    </source>
</evidence>
<feature type="transmembrane region" description="Helical" evidence="9">
    <location>
        <begin position="43"/>
        <end position="62"/>
    </location>
</feature>
<comment type="subcellular location">
    <subcellularLocation>
        <location evidence="1">Membrane</location>
        <topology evidence="1">Multi-pass membrane protein</topology>
    </subcellularLocation>
</comment>
<dbReference type="PANTHER" id="PTHR22601">
    <property type="entry name" value="ISP4 LIKE PROTEIN"/>
    <property type="match status" value="1"/>
</dbReference>
<evidence type="ECO:0000256" key="5">
    <source>
        <dbReference type="ARBA" id="ARBA00022856"/>
    </source>
</evidence>
<dbReference type="InterPro" id="IPR004648">
    <property type="entry name" value="Oligpept_transpt"/>
</dbReference>
<evidence type="ECO:0000256" key="2">
    <source>
        <dbReference type="ARBA" id="ARBA00005484"/>
    </source>
</evidence>
<feature type="transmembrane region" description="Helical" evidence="9">
    <location>
        <begin position="624"/>
        <end position="641"/>
    </location>
</feature>
<gene>
    <name evidence="10" type="ORF">FPE_LOCUS22513</name>
</gene>
<dbReference type="Pfam" id="PF03169">
    <property type="entry name" value="OPT"/>
    <property type="match status" value="1"/>
</dbReference>
<accession>A0AAD1ZT66</accession>
<dbReference type="NCBIfam" id="TIGR00727">
    <property type="entry name" value="ISP4_OPT"/>
    <property type="match status" value="1"/>
</dbReference>
<evidence type="ECO:0000256" key="3">
    <source>
        <dbReference type="ARBA" id="ARBA00022448"/>
    </source>
</evidence>
<sequence length="734" mass="82392">MAELNEENLATDLADSDECPIKQVDLTVPKTDDPNMPTFTFRVWVLGIVTCAILSFVNQFFWYRTEPLTISSICAQVAVVPIGRLMARSVTKRVFLKDTRFEFTMNPGPFNIKEHVLITILANSGAGSVYATHILSAVKLYYKKSFSFVPALLVMVTTQVLGFGWAGVFRKQLVEPGEMWWPSNLVQVSLFRALHEKDKRPKGRTTRTQFFLITLIASFGYYIFPGYFFTMLTSLSWICWIAPKSVFVQQLGSGLGGLGIGALGFDWSTISSFLGSPLASPWFATANVAAGFFLVMYVMTPLSYWSNVYNSKNFPIFSEDLFQLSGAKYNTSAIIGSNFSLDRAAYNKSGPLYLSTFFAMTYGIGFATLSATLVHVLLFNGSDIWRQSKSAFKKSRKMDIHTRLMKEYKQVPLWWFLIILVVNIALILFACMHYERSLQLPWWGVFLACAIAFVFTLPIGVITATTNQTPGLNIITEYIIGYAYPGRPVANMCFKVYGYISMTQALTFVQDFKLGHYMKIPPRAMFWAQVIGTLLSVVIYTGTAWWLMETIPHLCDTNLLPPNSPWKCPMDHVFYDASVIWGLVGPQRIFGNLGVYPNINWFFLGGAVAPLLVWLATKVFPKQRWIGLINMPVVLGSTAMMPPASAVNYTSWILTAFVFGFVLFRYRQRWWQRYNYVLSGGLDAGTAFSTLLLFIALQSREIGVSWWGNNLDGCPLASCPTAKGISVDGCPVVQ</sequence>
<protein>
    <recommendedName>
        <fullName evidence="12">Oligopeptide transporter</fullName>
    </recommendedName>
</protein>
<dbReference type="NCBIfam" id="TIGR00728">
    <property type="entry name" value="OPT_sfam"/>
    <property type="match status" value="1"/>
</dbReference>
<keyword evidence="6" id="KW-0653">Protein transport</keyword>
<feature type="transmembrane region" description="Helical" evidence="9">
    <location>
        <begin position="647"/>
        <end position="664"/>
    </location>
</feature>
<evidence type="ECO:0000256" key="7">
    <source>
        <dbReference type="ARBA" id="ARBA00022989"/>
    </source>
</evidence>
<dbReference type="AlphaFoldDB" id="A0AAD1ZT66"/>
<feature type="transmembrane region" description="Helical" evidence="9">
    <location>
        <begin position="676"/>
        <end position="697"/>
    </location>
</feature>
<comment type="similarity">
    <text evidence="2">Belongs to the oligopeptide OPT transporter (TC 2.A.67.1) family.</text>
</comment>
<evidence type="ECO:0000256" key="8">
    <source>
        <dbReference type="ARBA" id="ARBA00023136"/>
    </source>
</evidence>
<evidence type="ECO:0000256" key="9">
    <source>
        <dbReference type="SAM" id="Phobius"/>
    </source>
</evidence>